<evidence type="ECO:0000313" key="14">
    <source>
        <dbReference type="Proteomes" id="UP001642483"/>
    </source>
</evidence>
<name>A0ABP0GM80_CLALP</name>
<evidence type="ECO:0000256" key="10">
    <source>
        <dbReference type="ARBA" id="ARBA00023134"/>
    </source>
</evidence>
<dbReference type="NCBIfam" id="NF000766">
    <property type="entry name" value="PRK00049.1"/>
    <property type="match status" value="1"/>
</dbReference>
<gene>
    <name evidence="13" type="ORF">CVLEPA_LOCUS26064</name>
</gene>
<dbReference type="Gene3D" id="3.40.50.300">
    <property type="entry name" value="P-loop containing nucleotide triphosphate hydrolases"/>
    <property type="match status" value="1"/>
</dbReference>
<evidence type="ECO:0000259" key="12">
    <source>
        <dbReference type="PROSITE" id="PS51722"/>
    </source>
</evidence>
<evidence type="ECO:0000313" key="13">
    <source>
        <dbReference type="EMBL" id="CAK8692827.1"/>
    </source>
</evidence>
<dbReference type="SUPFAM" id="SSF50447">
    <property type="entry name" value="Translation proteins"/>
    <property type="match status" value="1"/>
</dbReference>
<keyword evidence="8" id="KW-0809">Transit peptide</keyword>
<dbReference type="Pfam" id="PF03144">
    <property type="entry name" value="GTP_EFTU_D2"/>
    <property type="match status" value="1"/>
</dbReference>
<dbReference type="PROSITE" id="PS51722">
    <property type="entry name" value="G_TR_2"/>
    <property type="match status" value="1"/>
</dbReference>
<dbReference type="SUPFAM" id="SSF52540">
    <property type="entry name" value="P-loop containing nucleoside triphosphate hydrolases"/>
    <property type="match status" value="1"/>
</dbReference>
<keyword evidence="10" id="KW-0342">GTP-binding</keyword>
<evidence type="ECO:0000256" key="6">
    <source>
        <dbReference type="ARBA" id="ARBA00022768"/>
    </source>
</evidence>
<accession>A0ABP0GM80</accession>
<proteinExistence type="inferred from homology"/>
<keyword evidence="5" id="KW-0547">Nucleotide-binding</keyword>
<dbReference type="InterPro" id="IPR000795">
    <property type="entry name" value="T_Tr_GTP-bd_dom"/>
</dbReference>
<dbReference type="Pfam" id="PF03143">
    <property type="entry name" value="GTP_EFTU_D3"/>
    <property type="match status" value="1"/>
</dbReference>
<evidence type="ECO:0000256" key="8">
    <source>
        <dbReference type="ARBA" id="ARBA00022946"/>
    </source>
</evidence>
<dbReference type="InterPro" id="IPR009000">
    <property type="entry name" value="Transl_B-barrel_sf"/>
</dbReference>
<dbReference type="PROSITE" id="PS00301">
    <property type="entry name" value="G_TR_1"/>
    <property type="match status" value="1"/>
</dbReference>
<protein>
    <recommendedName>
        <fullName evidence="4">Elongation factor Tu, mitochondrial</fullName>
        <ecNumber evidence="3">3.6.5.3</ecNumber>
    </recommendedName>
</protein>
<dbReference type="PANTHER" id="PTHR43721:SF36">
    <property type="entry name" value="ELONGATION FACTOR TU, MITOCHONDRIAL"/>
    <property type="match status" value="1"/>
</dbReference>
<keyword evidence="9" id="KW-0496">Mitochondrion</keyword>
<dbReference type="InterPro" id="IPR033720">
    <property type="entry name" value="EFTU_2"/>
</dbReference>
<dbReference type="CDD" id="cd01884">
    <property type="entry name" value="EF_Tu"/>
    <property type="match status" value="1"/>
</dbReference>
<dbReference type="EMBL" id="CAWYQH010000130">
    <property type="protein sequence ID" value="CAK8692827.1"/>
    <property type="molecule type" value="Genomic_DNA"/>
</dbReference>
<organism evidence="13 14">
    <name type="scientific">Clavelina lepadiformis</name>
    <name type="common">Light-bulb sea squirt</name>
    <name type="synonym">Ascidia lepadiformis</name>
    <dbReference type="NCBI Taxonomy" id="159417"/>
    <lineage>
        <taxon>Eukaryota</taxon>
        <taxon>Metazoa</taxon>
        <taxon>Chordata</taxon>
        <taxon>Tunicata</taxon>
        <taxon>Ascidiacea</taxon>
        <taxon>Aplousobranchia</taxon>
        <taxon>Clavelinidae</taxon>
        <taxon>Clavelina</taxon>
    </lineage>
</organism>
<dbReference type="NCBIfam" id="NF009373">
    <property type="entry name" value="PRK12736.1"/>
    <property type="match status" value="1"/>
</dbReference>
<sequence>MAAVGLRTLLTGGRRINPLKVSTIPACSVSCNFIFSTNTSQRWYAKEAHSRERMHVNIGTIGHVDHGKTTLTAAITKYLSEKGGAKFYSYDQIDKAPEEKARGITINATSVGYETDHRHFSHVDCPGHEDYIKNMIIGTSSMDAAILVVAATDGTMPQTREHLLLAKQIGVQNLVVYINKADAADEEMIELVEMEIREVLDKYGFNGDETPIVIGSALCALEDKEPKIGSESIEKLVEALDNVPCPDRDLSSPPVFPIDTVHSIAGRGTVITGCLKQGTLKKGDALEISGFGKSMKTTVTSMEMFHKILDRVEAGDQAGLLIKNLKREDLRRGMVAVKSGTFKPTRGIVATIFMLSKKEVTGRAVPLVSGKDVSILFKTWSVNTRCPADDESEDGAAKMVMPGEQGSMKMVLRVPMMIMKGDRFTIRMGKSTVGTGMVTDVYDVAVADDLFVKKKAKRA</sequence>
<dbReference type="CDD" id="cd03697">
    <property type="entry name" value="EFTU_II"/>
    <property type="match status" value="1"/>
</dbReference>
<reference evidence="13 14" key="1">
    <citation type="submission" date="2024-02" db="EMBL/GenBank/DDBJ databases">
        <authorList>
            <person name="Daric V."/>
            <person name="Darras S."/>
        </authorList>
    </citation>
    <scope>NUCLEOTIDE SEQUENCE [LARGE SCALE GENOMIC DNA]</scope>
</reference>
<dbReference type="SUPFAM" id="SSF50465">
    <property type="entry name" value="EF-Tu/eEF-1alpha/eIF2-gamma C-terminal domain"/>
    <property type="match status" value="1"/>
</dbReference>
<dbReference type="PRINTS" id="PR00315">
    <property type="entry name" value="ELONGATNFCT"/>
</dbReference>
<dbReference type="PANTHER" id="PTHR43721">
    <property type="entry name" value="ELONGATION FACTOR TU-RELATED"/>
    <property type="match status" value="1"/>
</dbReference>
<dbReference type="InterPro" id="IPR004160">
    <property type="entry name" value="Transl_elong_EFTu/EF1A_C"/>
</dbReference>
<dbReference type="Proteomes" id="UP001642483">
    <property type="component" value="Unassembled WGS sequence"/>
</dbReference>
<dbReference type="InterPro" id="IPR050055">
    <property type="entry name" value="EF-Tu_GTPase"/>
</dbReference>
<evidence type="ECO:0000256" key="3">
    <source>
        <dbReference type="ARBA" id="ARBA00011986"/>
    </source>
</evidence>
<feature type="domain" description="Tr-type G" evidence="12">
    <location>
        <begin position="53"/>
        <end position="248"/>
    </location>
</feature>
<comment type="subcellular location">
    <subcellularLocation>
        <location evidence="1">Mitochondrion</location>
    </subcellularLocation>
</comment>
<evidence type="ECO:0000256" key="1">
    <source>
        <dbReference type="ARBA" id="ARBA00004173"/>
    </source>
</evidence>
<dbReference type="InterPro" id="IPR004161">
    <property type="entry name" value="EFTu-like_2"/>
</dbReference>
<comment type="caution">
    <text evidence="13">The sequence shown here is derived from an EMBL/GenBank/DDBJ whole genome shotgun (WGS) entry which is preliminary data.</text>
</comment>
<evidence type="ECO:0000256" key="11">
    <source>
        <dbReference type="ARBA" id="ARBA00051990"/>
    </source>
</evidence>
<dbReference type="EC" id="3.6.5.3" evidence="3"/>
<dbReference type="InterPro" id="IPR041709">
    <property type="entry name" value="EF-Tu_GTP-bd"/>
</dbReference>
<evidence type="ECO:0000256" key="9">
    <source>
        <dbReference type="ARBA" id="ARBA00023128"/>
    </source>
</evidence>
<evidence type="ECO:0000256" key="4">
    <source>
        <dbReference type="ARBA" id="ARBA00017898"/>
    </source>
</evidence>
<dbReference type="InterPro" id="IPR009001">
    <property type="entry name" value="Transl_elong_EF1A/Init_IF2_C"/>
</dbReference>
<keyword evidence="14" id="KW-1185">Reference proteome</keyword>
<keyword evidence="7" id="KW-0648">Protein biosynthesis</keyword>
<comment type="catalytic activity">
    <reaction evidence="11">
        <text>GTP + H2O = GDP + phosphate + H(+)</text>
        <dbReference type="Rhea" id="RHEA:19669"/>
        <dbReference type="ChEBI" id="CHEBI:15377"/>
        <dbReference type="ChEBI" id="CHEBI:15378"/>
        <dbReference type="ChEBI" id="CHEBI:37565"/>
        <dbReference type="ChEBI" id="CHEBI:43474"/>
        <dbReference type="ChEBI" id="CHEBI:58189"/>
        <dbReference type="EC" id="3.6.5.3"/>
    </reaction>
    <physiologicalReaction direction="left-to-right" evidence="11">
        <dbReference type="Rhea" id="RHEA:19670"/>
    </physiologicalReaction>
</comment>
<dbReference type="Gene3D" id="2.40.30.10">
    <property type="entry name" value="Translation factors"/>
    <property type="match status" value="2"/>
</dbReference>
<evidence type="ECO:0000256" key="7">
    <source>
        <dbReference type="ARBA" id="ARBA00022917"/>
    </source>
</evidence>
<dbReference type="InterPro" id="IPR031157">
    <property type="entry name" value="G_TR_CS"/>
</dbReference>
<dbReference type="InterPro" id="IPR027417">
    <property type="entry name" value="P-loop_NTPase"/>
</dbReference>
<evidence type="ECO:0000256" key="2">
    <source>
        <dbReference type="ARBA" id="ARBA00007249"/>
    </source>
</evidence>
<dbReference type="Pfam" id="PF00009">
    <property type="entry name" value="GTP_EFTU"/>
    <property type="match status" value="1"/>
</dbReference>
<keyword evidence="6" id="KW-0251">Elongation factor</keyword>
<evidence type="ECO:0000256" key="5">
    <source>
        <dbReference type="ARBA" id="ARBA00022741"/>
    </source>
</evidence>
<comment type="similarity">
    <text evidence="2">Belongs to the TRAFAC class translation factor GTPase superfamily. Classic translation factor GTPase family. EF-Tu/EF-1A subfamily.</text>
</comment>